<dbReference type="STRING" id="679926.Mpet_2149"/>
<evidence type="ECO:0000256" key="1">
    <source>
        <dbReference type="SAM" id="Phobius"/>
    </source>
</evidence>
<evidence type="ECO:0000313" key="2">
    <source>
        <dbReference type="EMBL" id="ADN36897.1"/>
    </source>
</evidence>
<dbReference type="RefSeq" id="WP_013330074.1">
    <property type="nucleotide sequence ID" value="NC_014507.1"/>
</dbReference>
<reference evidence="2 3" key="1">
    <citation type="journal article" date="2010" name="Stand. Genomic Sci.">
        <title>Complete genome sequence of Methanoplanus petrolearius type strain (SEBR 4847).</title>
        <authorList>
            <person name="Brambilla E."/>
            <person name="Djao O.D."/>
            <person name="Daligault H."/>
            <person name="Lapidus A."/>
            <person name="Lucas S."/>
            <person name="Hammon N."/>
            <person name="Nolan M."/>
            <person name="Tice H."/>
            <person name="Cheng J.F."/>
            <person name="Han C."/>
            <person name="Tapia R."/>
            <person name="Goodwin L."/>
            <person name="Pitluck S."/>
            <person name="Liolios K."/>
            <person name="Ivanova N."/>
            <person name="Mavromatis K."/>
            <person name="Mikhailova N."/>
            <person name="Pati A."/>
            <person name="Chen A."/>
            <person name="Palaniappan K."/>
            <person name="Land M."/>
            <person name="Hauser L."/>
            <person name="Chang Y.J."/>
            <person name="Jeffries C.D."/>
            <person name="Rohde M."/>
            <person name="Spring S."/>
            <person name="Sikorski J."/>
            <person name="Goker M."/>
            <person name="Woyke T."/>
            <person name="Bristow J."/>
            <person name="Eisen J.A."/>
            <person name="Markowitz V."/>
            <person name="Hugenholtz P."/>
            <person name="Kyrpides N.C."/>
            <person name="Klenk H.P."/>
        </authorList>
    </citation>
    <scope>NUCLEOTIDE SEQUENCE [LARGE SCALE GENOMIC DNA]</scope>
    <source>
        <strain evidence="3">DSM 11571 / OCM 486 / SEBR 4847</strain>
    </source>
</reference>
<proteinExistence type="predicted"/>
<sequence length="179" mass="18851" precursor="true">MGFGRTILIIAVIAVALIALSGTVSAAASASSDELTINVSSDVITIGDIVSIKGTVAGSDSKTIYIYLTGVDLPSKGTALVGDIRNGRLPYEQKYLSGPSWDYSWDTGLIIGGLEQGTYTIYVSTDDSGVDKLKEGTYVSKEVEIIDPSVATESSPGEILLVIGSLAGVFMLAKFYRRK</sequence>
<dbReference type="GeneID" id="9744632"/>
<dbReference type="AlphaFoldDB" id="E1RK84"/>
<accession>E1RK84</accession>
<keyword evidence="3" id="KW-1185">Reference proteome</keyword>
<gene>
    <name evidence="2" type="ordered locus">Mpet_2149</name>
</gene>
<organism evidence="2 3">
    <name type="scientific">Methanolacinia petrolearia (strain DSM 11571 / OCM 486 / SEBR 4847)</name>
    <name type="common">Methanoplanus petrolearius</name>
    <dbReference type="NCBI Taxonomy" id="679926"/>
    <lineage>
        <taxon>Archaea</taxon>
        <taxon>Methanobacteriati</taxon>
        <taxon>Methanobacteriota</taxon>
        <taxon>Stenosarchaea group</taxon>
        <taxon>Methanomicrobia</taxon>
        <taxon>Methanomicrobiales</taxon>
        <taxon>Methanomicrobiaceae</taxon>
        <taxon>Methanolacinia</taxon>
    </lineage>
</organism>
<keyword evidence="1" id="KW-1133">Transmembrane helix</keyword>
<dbReference type="HOGENOM" id="CLU_1500302_0_0_2"/>
<keyword evidence="1" id="KW-0472">Membrane</keyword>
<protein>
    <submittedName>
        <fullName evidence="2">Uncharacterized protein</fullName>
    </submittedName>
</protein>
<dbReference type="EMBL" id="CP002117">
    <property type="protein sequence ID" value="ADN36897.1"/>
    <property type="molecule type" value="Genomic_DNA"/>
</dbReference>
<name>E1RK84_METP4</name>
<dbReference type="Proteomes" id="UP000006565">
    <property type="component" value="Chromosome"/>
</dbReference>
<evidence type="ECO:0000313" key="3">
    <source>
        <dbReference type="Proteomes" id="UP000006565"/>
    </source>
</evidence>
<dbReference type="OrthoDB" id="112164at2157"/>
<feature type="transmembrane region" description="Helical" evidence="1">
    <location>
        <begin position="159"/>
        <end position="176"/>
    </location>
</feature>
<dbReference type="eggNOG" id="arCOG03906">
    <property type="taxonomic scope" value="Archaea"/>
</dbReference>
<dbReference type="KEGG" id="mpi:Mpet_2149"/>
<keyword evidence="1" id="KW-0812">Transmembrane</keyword>